<dbReference type="AlphaFoldDB" id="A0AAV7UMG7"/>
<comment type="caution">
    <text evidence="2">The sequence shown here is derived from an EMBL/GenBank/DDBJ whole genome shotgun (WGS) entry which is preliminary data.</text>
</comment>
<evidence type="ECO:0000256" key="1">
    <source>
        <dbReference type="SAM" id="MobiDB-lite"/>
    </source>
</evidence>
<feature type="compositionally biased region" description="Basic and acidic residues" evidence="1">
    <location>
        <begin position="135"/>
        <end position="148"/>
    </location>
</feature>
<proteinExistence type="predicted"/>
<keyword evidence="3" id="KW-1185">Reference proteome</keyword>
<feature type="compositionally biased region" description="Polar residues" evidence="1">
    <location>
        <begin position="71"/>
        <end position="90"/>
    </location>
</feature>
<feature type="region of interest" description="Disordered" evidence="1">
    <location>
        <begin position="1"/>
        <end position="174"/>
    </location>
</feature>
<dbReference type="Proteomes" id="UP001066276">
    <property type="component" value="Chromosome 3_1"/>
</dbReference>
<evidence type="ECO:0000313" key="2">
    <source>
        <dbReference type="EMBL" id="KAJ1190189.1"/>
    </source>
</evidence>
<gene>
    <name evidence="2" type="ORF">NDU88_006927</name>
</gene>
<feature type="compositionally biased region" description="Polar residues" evidence="1">
    <location>
        <begin position="1"/>
        <end position="15"/>
    </location>
</feature>
<organism evidence="2 3">
    <name type="scientific">Pleurodeles waltl</name>
    <name type="common">Iberian ribbed newt</name>
    <dbReference type="NCBI Taxonomy" id="8319"/>
    <lineage>
        <taxon>Eukaryota</taxon>
        <taxon>Metazoa</taxon>
        <taxon>Chordata</taxon>
        <taxon>Craniata</taxon>
        <taxon>Vertebrata</taxon>
        <taxon>Euteleostomi</taxon>
        <taxon>Amphibia</taxon>
        <taxon>Batrachia</taxon>
        <taxon>Caudata</taxon>
        <taxon>Salamandroidea</taxon>
        <taxon>Salamandridae</taxon>
        <taxon>Pleurodelinae</taxon>
        <taxon>Pleurodeles</taxon>
    </lineage>
</organism>
<reference evidence="2" key="1">
    <citation type="journal article" date="2022" name="bioRxiv">
        <title>Sequencing and chromosome-scale assembly of the giantPleurodeles waltlgenome.</title>
        <authorList>
            <person name="Brown T."/>
            <person name="Elewa A."/>
            <person name="Iarovenko S."/>
            <person name="Subramanian E."/>
            <person name="Araus A.J."/>
            <person name="Petzold A."/>
            <person name="Susuki M."/>
            <person name="Suzuki K.-i.T."/>
            <person name="Hayashi T."/>
            <person name="Toyoda A."/>
            <person name="Oliveira C."/>
            <person name="Osipova E."/>
            <person name="Leigh N.D."/>
            <person name="Simon A."/>
            <person name="Yun M.H."/>
        </authorList>
    </citation>
    <scope>NUCLEOTIDE SEQUENCE</scope>
    <source>
        <strain evidence="2">20211129_DDA</strain>
        <tissue evidence="2">Liver</tissue>
    </source>
</reference>
<name>A0AAV7UMG7_PLEWA</name>
<protein>
    <submittedName>
        <fullName evidence="2">Uncharacterized protein</fullName>
    </submittedName>
</protein>
<sequence>MEAQSTGMELTSASVDQGRGLGLRTRDRSRGRGWGEASQQGGAVGTGERAPAEREECPCDVVTVPLPKGEVNSTERQQEEVAQSTETWQEPVTAHPQPEGGLDESTFEESWLEKLNEPDSDTDEGSTAVASGVESGDRWTKWPEREWLRFPTECVLSTVPEDTEDSGLSDGKDK</sequence>
<evidence type="ECO:0000313" key="3">
    <source>
        <dbReference type="Proteomes" id="UP001066276"/>
    </source>
</evidence>
<accession>A0AAV7UMG7</accession>
<dbReference type="EMBL" id="JANPWB010000005">
    <property type="protein sequence ID" value="KAJ1190189.1"/>
    <property type="molecule type" value="Genomic_DNA"/>
</dbReference>